<proteinExistence type="predicted"/>
<feature type="non-terminal residue" evidence="2">
    <location>
        <position position="1"/>
    </location>
</feature>
<reference evidence="2" key="2">
    <citation type="submission" date="2023-05" db="EMBL/GenBank/DDBJ databases">
        <authorList>
            <person name="Fouks B."/>
        </authorList>
    </citation>
    <scope>NUCLEOTIDE SEQUENCE</scope>
    <source>
        <strain evidence="2">Stay&amp;Tobe</strain>
        <tissue evidence="2">Testes</tissue>
    </source>
</reference>
<name>A0AAD8E661_DIPPU</name>
<keyword evidence="1" id="KW-1133">Transmembrane helix</keyword>
<evidence type="ECO:0000256" key="1">
    <source>
        <dbReference type="SAM" id="Phobius"/>
    </source>
</evidence>
<protein>
    <submittedName>
        <fullName evidence="2">Uncharacterized protein</fullName>
    </submittedName>
</protein>
<evidence type="ECO:0000313" key="3">
    <source>
        <dbReference type="Proteomes" id="UP001233999"/>
    </source>
</evidence>
<keyword evidence="1" id="KW-0472">Membrane</keyword>
<dbReference type="Proteomes" id="UP001233999">
    <property type="component" value="Unassembled WGS sequence"/>
</dbReference>
<feature type="non-terminal residue" evidence="2">
    <location>
        <position position="50"/>
    </location>
</feature>
<organism evidence="2 3">
    <name type="scientific">Diploptera punctata</name>
    <name type="common">Pacific beetle cockroach</name>
    <dbReference type="NCBI Taxonomy" id="6984"/>
    <lineage>
        <taxon>Eukaryota</taxon>
        <taxon>Metazoa</taxon>
        <taxon>Ecdysozoa</taxon>
        <taxon>Arthropoda</taxon>
        <taxon>Hexapoda</taxon>
        <taxon>Insecta</taxon>
        <taxon>Pterygota</taxon>
        <taxon>Neoptera</taxon>
        <taxon>Polyneoptera</taxon>
        <taxon>Dictyoptera</taxon>
        <taxon>Blattodea</taxon>
        <taxon>Blaberoidea</taxon>
        <taxon>Blaberidae</taxon>
        <taxon>Diplopterinae</taxon>
        <taxon>Diploptera</taxon>
    </lineage>
</organism>
<accession>A0AAD8E661</accession>
<evidence type="ECO:0000313" key="2">
    <source>
        <dbReference type="EMBL" id="KAJ9578219.1"/>
    </source>
</evidence>
<feature type="transmembrane region" description="Helical" evidence="1">
    <location>
        <begin position="6"/>
        <end position="28"/>
    </location>
</feature>
<keyword evidence="3" id="KW-1185">Reference proteome</keyword>
<dbReference type="EMBL" id="JASPKZ010008900">
    <property type="protein sequence ID" value="KAJ9578219.1"/>
    <property type="molecule type" value="Genomic_DNA"/>
</dbReference>
<sequence>IVMQSAQFTSAAVFDLMFLVWSTPALIYHCRRTVEFFRNGIPLLSSLLHL</sequence>
<reference evidence="2" key="1">
    <citation type="journal article" date="2023" name="IScience">
        <title>Live-bearing cockroach genome reveals convergent evolutionary mechanisms linked to viviparity in insects and beyond.</title>
        <authorList>
            <person name="Fouks B."/>
            <person name="Harrison M.C."/>
            <person name="Mikhailova A.A."/>
            <person name="Marchal E."/>
            <person name="English S."/>
            <person name="Carruthers M."/>
            <person name="Jennings E.C."/>
            <person name="Chiamaka E.L."/>
            <person name="Frigard R.A."/>
            <person name="Pippel M."/>
            <person name="Attardo G.M."/>
            <person name="Benoit J.B."/>
            <person name="Bornberg-Bauer E."/>
            <person name="Tobe S.S."/>
        </authorList>
    </citation>
    <scope>NUCLEOTIDE SEQUENCE</scope>
    <source>
        <strain evidence="2">Stay&amp;Tobe</strain>
    </source>
</reference>
<keyword evidence="1" id="KW-0812">Transmembrane</keyword>
<dbReference type="AlphaFoldDB" id="A0AAD8E661"/>
<gene>
    <name evidence="2" type="ORF">L9F63_005549</name>
</gene>
<comment type="caution">
    <text evidence="2">The sequence shown here is derived from an EMBL/GenBank/DDBJ whole genome shotgun (WGS) entry which is preliminary data.</text>
</comment>